<dbReference type="EMBL" id="ATJV01000092">
    <property type="protein sequence ID" value="EPZ14212.1"/>
    <property type="molecule type" value="Genomic_DNA"/>
</dbReference>
<dbReference type="Proteomes" id="UP000015455">
    <property type="component" value="Unassembled WGS sequence"/>
</dbReference>
<gene>
    <name evidence="2" type="ORF">M622_06455</name>
</gene>
<evidence type="ECO:0000256" key="1">
    <source>
        <dbReference type="SAM" id="Phobius"/>
    </source>
</evidence>
<keyword evidence="1" id="KW-1133">Transmembrane helix</keyword>
<dbReference type="STRING" id="1348657.M622_06455"/>
<evidence type="ECO:0000313" key="2">
    <source>
        <dbReference type="EMBL" id="EPZ14212.1"/>
    </source>
</evidence>
<dbReference type="RefSeq" id="WP_021250669.1">
    <property type="nucleotide sequence ID" value="NZ_ATJV01000092.1"/>
</dbReference>
<protein>
    <recommendedName>
        <fullName evidence="4">Pilus assembly protein</fullName>
    </recommendedName>
</protein>
<comment type="caution">
    <text evidence="2">The sequence shown here is derived from an EMBL/GenBank/DDBJ whole genome shotgun (WGS) entry which is preliminary data.</text>
</comment>
<evidence type="ECO:0000313" key="3">
    <source>
        <dbReference type="Proteomes" id="UP000015455"/>
    </source>
</evidence>
<keyword evidence="1" id="KW-0472">Membrane</keyword>
<name>S9ZL60_9RHOO</name>
<reference evidence="2 3" key="1">
    <citation type="submission" date="2013-06" db="EMBL/GenBank/DDBJ databases">
        <title>Draft genome sequence of Thauera terpenica.</title>
        <authorList>
            <person name="Liu B."/>
            <person name="Frostegard A.H."/>
            <person name="Shapleigh J.P."/>
        </authorList>
    </citation>
    <scope>NUCLEOTIDE SEQUENCE [LARGE SCALE GENOMIC DNA]</scope>
    <source>
        <strain evidence="2 3">58Eu</strain>
    </source>
</reference>
<feature type="transmembrane region" description="Helical" evidence="1">
    <location>
        <begin position="36"/>
        <end position="54"/>
    </location>
</feature>
<dbReference type="AlphaFoldDB" id="S9ZL60"/>
<evidence type="ECO:0008006" key="4">
    <source>
        <dbReference type="Google" id="ProtNLM"/>
    </source>
</evidence>
<keyword evidence="1" id="KW-0812">Transmembrane</keyword>
<organism evidence="2 3">
    <name type="scientific">Thauera terpenica 58Eu</name>
    <dbReference type="NCBI Taxonomy" id="1348657"/>
    <lineage>
        <taxon>Bacteria</taxon>
        <taxon>Pseudomonadati</taxon>
        <taxon>Pseudomonadota</taxon>
        <taxon>Betaproteobacteria</taxon>
        <taxon>Rhodocyclales</taxon>
        <taxon>Zoogloeaceae</taxon>
        <taxon>Thauera</taxon>
    </lineage>
</organism>
<keyword evidence="3" id="KW-1185">Reference proteome</keyword>
<proteinExistence type="predicted"/>
<accession>S9ZL60</accession>
<dbReference type="eggNOG" id="ENOG50331VM">
    <property type="taxonomic scope" value="Bacteria"/>
</dbReference>
<dbReference type="PATRIC" id="fig|1348657.5.peg.3277"/>
<sequence>MHFSFAIIISTIHLETAIMSAPAKRNSQHGQGMTEYIIIVAMIAVAAIAVYQYFGQTVRNQTAAIAQELSGKDGTAAKTAAQTASDKAKTVGDQKHTLDTYVNQVGK</sequence>